<dbReference type="Pfam" id="PF26571">
    <property type="entry name" value="VldE"/>
    <property type="match status" value="1"/>
</dbReference>
<dbReference type="Gene3D" id="2.30.30.40">
    <property type="entry name" value="SH3 Domains"/>
    <property type="match status" value="1"/>
</dbReference>
<sequence length="412" mass="42623">MSDPRHAQLDSDANATETDPVVDERVVEQAEPLAVTDELHFEAEPFSLRRALAPLALVAGLAVAAGGAVLLPSSANEDVVETATTTITSTESPAADAKAISRSTARPAVATPKPSASVRASSPAARPSTPAASVTPTKKATPSRTATPSVRPSVTPSRSASASPSPTTTVPALGKITGTRYATATVNVRQAPDLEADRIGSLVEGDAVKVTALRQDGWRQVSLDGRAGWVRADYLSLAKPKSTVRAATSEGAGSSTKRTTSGKPQSTQSPRSQSSSNPTQNRQTSGATRQSGSGTRSGTCASDAVESGLTANAVNVHRAVCGSFPSITNFGGARGSDDAHGSGRALDIMVSGETGWQVARWARANASSLGITEVIYSQQIWTTQRSSEGWRSMSDRGSATANHYDHVHVTVR</sequence>
<dbReference type="RefSeq" id="WP_123576080.1">
    <property type="nucleotide sequence ID" value="NZ_RKHG01000001.1"/>
</dbReference>
<feature type="compositionally biased region" description="Polar residues" evidence="1">
    <location>
        <begin position="251"/>
        <end position="263"/>
    </location>
</feature>
<feature type="compositionally biased region" description="Low complexity" evidence="1">
    <location>
        <begin position="83"/>
        <end position="95"/>
    </location>
</feature>
<evidence type="ECO:0000259" key="2">
    <source>
        <dbReference type="PROSITE" id="PS51781"/>
    </source>
</evidence>
<evidence type="ECO:0000256" key="1">
    <source>
        <dbReference type="SAM" id="MobiDB-lite"/>
    </source>
</evidence>
<dbReference type="InterPro" id="IPR003646">
    <property type="entry name" value="SH3-like_bac-type"/>
</dbReference>
<dbReference type="AlphaFoldDB" id="A0A3N1ZWH9"/>
<dbReference type="InterPro" id="IPR036028">
    <property type="entry name" value="SH3-like_dom_sf"/>
</dbReference>
<dbReference type="Pfam" id="PF08239">
    <property type="entry name" value="SH3_3"/>
    <property type="match status" value="1"/>
</dbReference>
<evidence type="ECO:0000313" key="3">
    <source>
        <dbReference type="EMBL" id="ROR55211.1"/>
    </source>
</evidence>
<feature type="region of interest" description="Disordered" evidence="1">
    <location>
        <begin position="1"/>
        <end position="22"/>
    </location>
</feature>
<feature type="compositionally biased region" description="Polar residues" evidence="1">
    <location>
        <begin position="286"/>
        <end position="300"/>
    </location>
</feature>
<comment type="caution">
    <text evidence="3">The sequence shown here is derived from an EMBL/GenBank/DDBJ whole genome shotgun (WGS) entry which is preliminary data.</text>
</comment>
<feature type="compositionally biased region" description="Low complexity" evidence="1">
    <location>
        <begin position="264"/>
        <end position="285"/>
    </location>
</feature>
<feature type="domain" description="SH3b" evidence="2">
    <location>
        <begin position="175"/>
        <end position="239"/>
    </location>
</feature>
<accession>A0A3N1ZWH9</accession>
<reference evidence="3 4" key="1">
    <citation type="submission" date="2018-11" db="EMBL/GenBank/DDBJ databases">
        <title>Sequencing the genomes of 1000 actinobacteria strains.</title>
        <authorList>
            <person name="Klenk H.-P."/>
        </authorList>
    </citation>
    <scope>NUCLEOTIDE SEQUENCE [LARGE SCALE GENOMIC DNA]</scope>
    <source>
        <strain evidence="3 4">DSM 10546</strain>
    </source>
</reference>
<dbReference type="Proteomes" id="UP000275749">
    <property type="component" value="Unassembled WGS sequence"/>
</dbReference>
<evidence type="ECO:0000313" key="4">
    <source>
        <dbReference type="Proteomes" id="UP000275749"/>
    </source>
</evidence>
<dbReference type="EMBL" id="RKHG01000001">
    <property type="protein sequence ID" value="ROR55211.1"/>
    <property type="molecule type" value="Genomic_DNA"/>
</dbReference>
<feature type="compositionally biased region" description="Low complexity" evidence="1">
    <location>
        <begin position="145"/>
        <end position="172"/>
    </location>
</feature>
<protein>
    <submittedName>
        <fullName evidence="3">SH3 domain-containing protein</fullName>
    </submittedName>
</protein>
<gene>
    <name evidence="3" type="ORF">EDD41_2471</name>
</gene>
<name>A0A3N1ZWH9_9ACTN</name>
<organism evidence="3 4">
    <name type="scientific">Luteococcus japonicus</name>
    <dbReference type="NCBI Taxonomy" id="33984"/>
    <lineage>
        <taxon>Bacteria</taxon>
        <taxon>Bacillati</taxon>
        <taxon>Actinomycetota</taxon>
        <taxon>Actinomycetes</taxon>
        <taxon>Propionibacteriales</taxon>
        <taxon>Propionibacteriaceae</taxon>
        <taxon>Luteococcus</taxon>
    </lineage>
</organism>
<feature type="region of interest" description="Disordered" evidence="1">
    <location>
        <begin position="241"/>
        <end position="301"/>
    </location>
</feature>
<dbReference type="InterPro" id="IPR058593">
    <property type="entry name" value="ARB_07466-like_C"/>
</dbReference>
<feature type="region of interest" description="Disordered" evidence="1">
    <location>
        <begin position="83"/>
        <end position="174"/>
    </location>
</feature>
<dbReference type="SUPFAM" id="SSF50044">
    <property type="entry name" value="SH3-domain"/>
    <property type="match status" value="1"/>
</dbReference>
<proteinExistence type="predicted"/>
<feature type="compositionally biased region" description="Low complexity" evidence="1">
    <location>
        <begin position="112"/>
        <end position="138"/>
    </location>
</feature>
<dbReference type="PROSITE" id="PS51781">
    <property type="entry name" value="SH3B"/>
    <property type="match status" value="1"/>
</dbReference>
<dbReference type="SMART" id="SM00287">
    <property type="entry name" value="SH3b"/>
    <property type="match status" value="1"/>
</dbReference>